<accession>A0A1V9F733</accession>
<name>A0A1V9F733_9BACT</name>
<dbReference type="STRING" id="354355.SAMN05660816_05259"/>
<organism evidence="1 2">
    <name type="scientific">Niastella yeongjuensis</name>
    <dbReference type="NCBI Taxonomy" id="354355"/>
    <lineage>
        <taxon>Bacteria</taxon>
        <taxon>Pseudomonadati</taxon>
        <taxon>Bacteroidota</taxon>
        <taxon>Chitinophagia</taxon>
        <taxon>Chitinophagales</taxon>
        <taxon>Chitinophagaceae</taxon>
        <taxon>Niastella</taxon>
    </lineage>
</organism>
<dbReference type="OrthoDB" id="656785at2"/>
<gene>
    <name evidence="1" type="ORF">A4H97_22255</name>
</gene>
<dbReference type="Gene3D" id="3.40.50.2000">
    <property type="entry name" value="Glycogen Phosphorylase B"/>
    <property type="match status" value="1"/>
</dbReference>
<evidence type="ECO:0000313" key="1">
    <source>
        <dbReference type="EMBL" id="OQP54223.1"/>
    </source>
</evidence>
<comment type="caution">
    <text evidence="1">The sequence shown here is derived from an EMBL/GenBank/DDBJ whole genome shotgun (WGS) entry which is preliminary data.</text>
</comment>
<dbReference type="SUPFAM" id="SSF53756">
    <property type="entry name" value="UDP-Glycosyltransferase/glycogen phosphorylase"/>
    <property type="match status" value="1"/>
</dbReference>
<proteinExistence type="predicted"/>
<keyword evidence="2" id="KW-1185">Reference proteome</keyword>
<dbReference type="EMBL" id="LVXG01000004">
    <property type="protein sequence ID" value="OQP54223.1"/>
    <property type="molecule type" value="Genomic_DNA"/>
</dbReference>
<dbReference type="AlphaFoldDB" id="A0A1V9F733"/>
<sequence length="385" mass="44438">MFDVILQCNNNSNSRDAKNVLIIYHLENKIFIGDTYILINKLASLHAFFNKAAIDINCTNEKHTVLCSTLLKNNPYIRKLINNSWEDLDFRSYDMVFCISRNESQILEMMEQQYKQMPQLPWTTAVYSMSVQLLNWGPNPVISSIFPSFRDMLDDQSAYNPATLSELYIGQEEKEWANQWLRDNGLKEHERLYIVLDSTSERYKLMNMDTYHTVLSHLLKEESAKVLLFDEQGIGKKSFYYEWLGEEQASKLICSVKLSLREALSLLSSDYTKLIFGPCTGLIHCASGIYNHFIRQGKPAESMPAIITYTGRYADGHTAEFWWGTSPLVTCIIVRTTTANEKEAVLLSDLPEEERKDTSRLLWCNEYTPDMLINYLPAHSHSLVI</sequence>
<protein>
    <submittedName>
        <fullName evidence="1">Uncharacterized protein</fullName>
    </submittedName>
</protein>
<dbReference type="RefSeq" id="WP_081197530.1">
    <property type="nucleotide sequence ID" value="NZ_FOCZ01000011.1"/>
</dbReference>
<reference evidence="2" key="1">
    <citation type="submission" date="2016-04" db="EMBL/GenBank/DDBJ databases">
        <authorList>
            <person name="Chen L."/>
            <person name="Zhuang W."/>
            <person name="Wang G."/>
        </authorList>
    </citation>
    <scope>NUCLEOTIDE SEQUENCE [LARGE SCALE GENOMIC DNA]</scope>
    <source>
        <strain evidence="2">17621</strain>
    </source>
</reference>
<evidence type="ECO:0000313" key="2">
    <source>
        <dbReference type="Proteomes" id="UP000192610"/>
    </source>
</evidence>
<dbReference type="Proteomes" id="UP000192610">
    <property type="component" value="Unassembled WGS sequence"/>
</dbReference>